<organism evidence="3 4">
    <name type="scientific">Massilia consociata</name>
    <dbReference type="NCBI Taxonomy" id="760117"/>
    <lineage>
        <taxon>Bacteria</taxon>
        <taxon>Pseudomonadati</taxon>
        <taxon>Pseudomonadota</taxon>
        <taxon>Betaproteobacteria</taxon>
        <taxon>Burkholderiales</taxon>
        <taxon>Oxalobacteraceae</taxon>
        <taxon>Telluria group</taxon>
        <taxon>Massilia</taxon>
    </lineage>
</organism>
<sequence length="158" mass="16692">MASIVRHPKNFWIGIIFLCFGLAAIWFIQDNEMGSAGRMGPAYFPTVLGALLALVGLAGIIRSFVGRSLGAHDAIGKFHIKNIVIILAAVILFGVLMRGAGLGVAAFVLVFLSAYASDRFKLVPTLVLAAGLSLFAILLFVQLLGLPMPVIGPWLGGT</sequence>
<gene>
    <name evidence="3" type="ORF">ACFFJK_09770</name>
</gene>
<evidence type="ECO:0000259" key="2">
    <source>
        <dbReference type="Pfam" id="PF07331"/>
    </source>
</evidence>
<feature type="transmembrane region" description="Helical" evidence="1">
    <location>
        <begin position="122"/>
        <end position="141"/>
    </location>
</feature>
<dbReference type="InterPro" id="IPR009936">
    <property type="entry name" value="DUF1468"/>
</dbReference>
<dbReference type="Pfam" id="PF07331">
    <property type="entry name" value="TctB"/>
    <property type="match status" value="1"/>
</dbReference>
<dbReference type="Proteomes" id="UP001589773">
    <property type="component" value="Unassembled WGS sequence"/>
</dbReference>
<keyword evidence="1" id="KW-1133">Transmembrane helix</keyword>
<protein>
    <submittedName>
        <fullName evidence="3">Tripartite tricarboxylate transporter TctB family protein</fullName>
    </submittedName>
</protein>
<name>A0ABV6FF65_9BURK</name>
<reference evidence="3 4" key="1">
    <citation type="submission" date="2024-09" db="EMBL/GenBank/DDBJ databases">
        <authorList>
            <person name="Sun Q."/>
            <person name="Mori K."/>
        </authorList>
    </citation>
    <scope>NUCLEOTIDE SEQUENCE [LARGE SCALE GENOMIC DNA]</scope>
    <source>
        <strain evidence="3 4">CCM 7792</strain>
    </source>
</reference>
<evidence type="ECO:0000256" key="1">
    <source>
        <dbReference type="SAM" id="Phobius"/>
    </source>
</evidence>
<keyword evidence="1" id="KW-0472">Membrane</keyword>
<evidence type="ECO:0000313" key="3">
    <source>
        <dbReference type="EMBL" id="MFC0252177.1"/>
    </source>
</evidence>
<feature type="transmembrane region" description="Helical" evidence="1">
    <location>
        <begin position="12"/>
        <end position="29"/>
    </location>
</feature>
<evidence type="ECO:0000313" key="4">
    <source>
        <dbReference type="Proteomes" id="UP001589773"/>
    </source>
</evidence>
<dbReference type="EMBL" id="JBHLWP010000009">
    <property type="protein sequence ID" value="MFC0252177.1"/>
    <property type="molecule type" value="Genomic_DNA"/>
</dbReference>
<keyword evidence="4" id="KW-1185">Reference proteome</keyword>
<accession>A0ABV6FF65</accession>
<comment type="caution">
    <text evidence="3">The sequence shown here is derived from an EMBL/GenBank/DDBJ whole genome shotgun (WGS) entry which is preliminary data.</text>
</comment>
<proteinExistence type="predicted"/>
<feature type="domain" description="DUF1468" evidence="2">
    <location>
        <begin position="11"/>
        <end position="149"/>
    </location>
</feature>
<feature type="transmembrane region" description="Helical" evidence="1">
    <location>
        <begin position="41"/>
        <end position="62"/>
    </location>
</feature>
<feature type="transmembrane region" description="Helical" evidence="1">
    <location>
        <begin position="83"/>
        <end position="116"/>
    </location>
</feature>
<dbReference type="RefSeq" id="WP_379678926.1">
    <property type="nucleotide sequence ID" value="NZ_JBHLWP010000009.1"/>
</dbReference>
<keyword evidence="1" id="KW-0812">Transmembrane</keyword>